<dbReference type="PANTHER" id="PTHR30204:SF82">
    <property type="entry name" value="TRANSCRIPTIONAL REGULATOR, MERR FAMILY"/>
    <property type="match status" value="1"/>
</dbReference>
<feature type="domain" description="HTH merR-type" evidence="2">
    <location>
        <begin position="3"/>
        <end position="72"/>
    </location>
</feature>
<dbReference type="OrthoDB" id="9811174at2"/>
<evidence type="ECO:0000313" key="3">
    <source>
        <dbReference type="EMBL" id="RRJ62801.1"/>
    </source>
</evidence>
<dbReference type="GO" id="GO:0003677">
    <property type="term" value="F:DNA binding"/>
    <property type="evidence" value="ECO:0007669"/>
    <property type="project" value="UniProtKB-KW"/>
</dbReference>
<dbReference type="Gene3D" id="1.10.1660.10">
    <property type="match status" value="1"/>
</dbReference>
<name>A0A3P3TXE9_9BACL</name>
<keyword evidence="4" id="KW-1185">Reference proteome</keyword>
<dbReference type="RefSeq" id="WP_128630687.1">
    <property type="nucleotide sequence ID" value="NZ_RRCN01000001.1"/>
</dbReference>
<dbReference type="PANTHER" id="PTHR30204">
    <property type="entry name" value="REDOX-CYCLING DRUG-SENSING TRANSCRIPTIONAL ACTIVATOR SOXR"/>
    <property type="match status" value="1"/>
</dbReference>
<protein>
    <submittedName>
        <fullName evidence="3">MerR family transcriptional regulator</fullName>
    </submittedName>
</protein>
<dbReference type="Pfam" id="PF13411">
    <property type="entry name" value="MerR_1"/>
    <property type="match status" value="1"/>
</dbReference>
<dbReference type="CDD" id="cd01109">
    <property type="entry name" value="HTH_YyaN"/>
    <property type="match status" value="1"/>
</dbReference>
<dbReference type="InterPro" id="IPR009061">
    <property type="entry name" value="DNA-bd_dom_put_sf"/>
</dbReference>
<evidence type="ECO:0000259" key="2">
    <source>
        <dbReference type="PROSITE" id="PS50937"/>
    </source>
</evidence>
<organism evidence="3 4">
    <name type="scientific">Paenibacillus oralis</name>
    <dbReference type="NCBI Taxonomy" id="2490856"/>
    <lineage>
        <taxon>Bacteria</taxon>
        <taxon>Bacillati</taxon>
        <taxon>Bacillota</taxon>
        <taxon>Bacilli</taxon>
        <taxon>Bacillales</taxon>
        <taxon>Paenibacillaceae</taxon>
        <taxon>Paenibacillus</taxon>
    </lineage>
</organism>
<dbReference type="SUPFAM" id="SSF46955">
    <property type="entry name" value="Putative DNA-binding domain"/>
    <property type="match status" value="1"/>
</dbReference>
<evidence type="ECO:0000313" key="4">
    <source>
        <dbReference type="Proteomes" id="UP000267017"/>
    </source>
</evidence>
<reference evidence="3 4" key="1">
    <citation type="submission" date="2018-11" db="EMBL/GenBank/DDBJ databases">
        <title>Genome sequencing of Paenibacillus sp. KCOM 3021 (= ChDC PVNT-B20).</title>
        <authorList>
            <person name="Kook J.-K."/>
            <person name="Park S.-N."/>
            <person name="Lim Y.K."/>
        </authorList>
    </citation>
    <scope>NUCLEOTIDE SEQUENCE [LARGE SCALE GENOMIC DNA]</scope>
    <source>
        <strain evidence="3 4">KCOM 3021</strain>
    </source>
</reference>
<dbReference type="Proteomes" id="UP000267017">
    <property type="component" value="Unassembled WGS sequence"/>
</dbReference>
<dbReference type="SMART" id="SM00422">
    <property type="entry name" value="HTH_MERR"/>
    <property type="match status" value="1"/>
</dbReference>
<dbReference type="EMBL" id="RRCN01000001">
    <property type="protein sequence ID" value="RRJ62801.1"/>
    <property type="molecule type" value="Genomic_DNA"/>
</dbReference>
<dbReference type="InterPro" id="IPR047057">
    <property type="entry name" value="MerR_fam"/>
</dbReference>
<dbReference type="GO" id="GO:0003700">
    <property type="term" value="F:DNA-binding transcription factor activity"/>
    <property type="evidence" value="ECO:0007669"/>
    <property type="project" value="InterPro"/>
</dbReference>
<dbReference type="InterPro" id="IPR000551">
    <property type="entry name" value="MerR-type_HTH_dom"/>
</dbReference>
<sequence>MKYYSISEVSAKFNIPESTLRYYEKKGLLPLIERDEAGRRLFSEDQMTLLKIVTYLKNTHMSIRGIKQYIAWVVEGDRTTELRLEMLKNHKQAVLAEISLMTKALEGIDVKISRYAKRIQESNKNNNREEAL</sequence>
<dbReference type="PROSITE" id="PS50937">
    <property type="entry name" value="HTH_MERR_2"/>
    <property type="match status" value="1"/>
</dbReference>
<proteinExistence type="predicted"/>
<keyword evidence="1" id="KW-0238">DNA-binding</keyword>
<evidence type="ECO:0000256" key="1">
    <source>
        <dbReference type="ARBA" id="ARBA00023125"/>
    </source>
</evidence>
<comment type="caution">
    <text evidence="3">The sequence shown here is derived from an EMBL/GenBank/DDBJ whole genome shotgun (WGS) entry which is preliminary data.</text>
</comment>
<gene>
    <name evidence="3" type="ORF">EHV15_07520</name>
</gene>
<dbReference type="AlphaFoldDB" id="A0A3P3TXE9"/>
<accession>A0A3P3TXE9</accession>